<reference evidence="6 7" key="1">
    <citation type="submission" date="2020-08" db="EMBL/GenBank/DDBJ databases">
        <title>Genomic Encyclopedia of Type Strains, Phase IV (KMG-IV): sequencing the most valuable type-strain genomes for metagenomic binning, comparative biology and taxonomic classification.</title>
        <authorList>
            <person name="Goeker M."/>
        </authorList>
    </citation>
    <scope>NUCLEOTIDE SEQUENCE [LARGE SCALE GENOMIC DNA]</scope>
    <source>
        <strain evidence="6 7">DSM 45615</strain>
    </source>
</reference>
<name>A0A840P2B1_9ACTN</name>
<evidence type="ECO:0000256" key="2">
    <source>
        <dbReference type="ARBA" id="ARBA00022679"/>
    </source>
</evidence>
<gene>
    <name evidence="6" type="ORF">HNP84_003218</name>
</gene>
<proteinExistence type="predicted"/>
<dbReference type="Pfam" id="PF00534">
    <property type="entry name" value="Glycos_transf_1"/>
    <property type="match status" value="1"/>
</dbReference>
<evidence type="ECO:0000259" key="5">
    <source>
        <dbReference type="Pfam" id="PF13439"/>
    </source>
</evidence>
<dbReference type="PANTHER" id="PTHR12526">
    <property type="entry name" value="GLYCOSYLTRANSFERASE"/>
    <property type="match status" value="1"/>
</dbReference>
<comment type="caution">
    <text evidence="6">The sequence shown here is derived from an EMBL/GenBank/DDBJ whole genome shotgun (WGS) entry which is preliminary data.</text>
</comment>
<feature type="region of interest" description="Disordered" evidence="3">
    <location>
        <begin position="1"/>
        <end position="23"/>
    </location>
</feature>
<dbReference type="SUPFAM" id="SSF53756">
    <property type="entry name" value="UDP-Glycosyltransferase/glycogen phosphorylase"/>
    <property type="match status" value="1"/>
</dbReference>
<evidence type="ECO:0000256" key="3">
    <source>
        <dbReference type="SAM" id="MobiDB-lite"/>
    </source>
</evidence>
<accession>A0A840P2B1</accession>
<keyword evidence="2 6" id="KW-0808">Transferase</keyword>
<feature type="domain" description="Glycosyltransferase subfamily 4-like N-terminal" evidence="5">
    <location>
        <begin position="93"/>
        <end position="166"/>
    </location>
</feature>
<evidence type="ECO:0000256" key="1">
    <source>
        <dbReference type="ARBA" id="ARBA00022676"/>
    </source>
</evidence>
<keyword evidence="7" id="KW-1185">Reference proteome</keyword>
<protein>
    <submittedName>
        <fullName evidence="6">Glycosyltransferase involved in cell wall biosynthesis</fullName>
    </submittedName>
</protein>
<dbReference type="PANTHER" id="PTHR12526:SF510">
    <property type="entry name" value="D-INOSITOL 3-PHOSPHATE GLYCOSYLTRANSFERASE"/>
    <property type="match status" value="1"/>
</dbReference>
<evidence type="ECO:0000259" key="4">
    <source>
        <dbReference type="Pfam" id="PF00534"/>
    </source>
</evidence>
<dbReference type="AlphaFoldDB" id="A0A840P2B1"/>
<keyword evidence="1" id="KW-0328">Glycosyltransferase</keyword>
<dbReference type="CDD" id="cd03801">
    <property type="entry name" value="GT4_PimA-like"/>
    <property type="match status" value="1"/>
</dbReference>
<dbReference type="InterPro" id="IPR001296">
    <property type="entry name" value="Glyco_trans_1"/>
</dbReference>
<dbReference type="InterPro" id="IPR028098">
    <property type="entry name" value="Glyco_trans_4-like_N"/>
</dbReference>
<dbReference type="Gene3D" id="3.40.50.2000">
    <property type="entry name" value="Glycogen Phosphorylase B"/>
    <property type="match status" value="2"/>
</dbReference>
<evidence type="ECO:0000313" key="6">
    <source>
        <dbReference type="EMBL" id="MBB5133492.1"/>
    </source>
</evidence>
<evidence type="ECO:0000313" key="7">
    <source>
        <dbReference type="Proteomes" id="UP000578449"/>
    </source>
</evidence>
<dbReference type="EMBL" id="JACHGN010000006">
    <property type="protein sequence ID" value="MBB5133492.1"/>
    <property type="molecule type" value="Genomic_DNA"/>
</dbReference>
<organism evidence="6 7">
    <name type="scientific">Thermocatellispora tengchongensis</name>
    <dbReference type="NCBI Taxonomy" id="1073253"/>
    <lineage>
        <taxon>Bacteria</taxon>
        <taxon>Bacillati</taxon>
        <taxon>Actinomycetota</taxon>
        <taxon>Actinomycetes</taxon>
        <taxon>Streptosporangiales</taxon>
        <taxon>Streptosporangiaceae</taxon>
        <taxon>Thermocatellispora</taxon>
    </lineage>
</organism>
<feature type="domain" description="Glycosyl transferase family 1" evidence="4">
    <location>
        <begin position="179"/>
        <end position="294"/>
    </location>
</feature>
<dbReference type="Proteomes" id="UP000578449">
    <property type="component" value="Unassembled WGS sequence"/>
</dbReference>
<dbReference type="GO" id="GO:0016757">
    <property type="term" value="F:glycosyltransferase activity"/>
    <property type="evidence" value="ECO:0007669"/>
    <property type="project" value="UniProtKB-KW"/>
</dbReference>
<sequence>MTGGDGPVHVIMPGDVDDPGVPSGGNVYDRRVCRGLAALGRPVAESAIPGAWPRPGADARAELARTLAALPDGAVVLLDGLVACGVPEIVAPEARRLRTAVLVHLPLAAETGLPPGIAASLDAAERATLRAAAAVLVTSPWAARAVAGRHGLDPAVVHVVPPGADPAPLAPGTDGASSLLCVAAVTPRKGHDLLVRALAPLAGLPWACVCAGPLRDPAHAGRVRRLIGDLGLRGRVRLAGPRTGEALEKCYAAADLVVLASRGETYGMVVTEALARGIPVLATAVDALPETLGRAPDGGVPGGGVPARDVPARDVPGGGVPGGGVPGGGVPGMLVPPDDPAALTGALRRWLTEPELRRSLRAAARARRKILPGWEATARRMGGVLERMRWQPLRTT</sequence>
<dbReference type="Pfam" id="PF13439">
    <property type="entry name" value="Glyco_transf_4"/>
    <property type="match status" value="1"/>
</dbReference>